<dbReference type="Gene3D" id="3.30.200.20">
    <property type="entry name" value="Phosphorylase Kinase, domain 1"/>
    <property type="match status" value="1"/>
</dbReference>
<evidence type="ECO:0000256" key="4">
    <source>
        <dbReference type="ARBA" id="ARBA00012513"/>
    </source>
</evidence>
<dbReference type="PANTHER" id="PTHR45646:SF11">
    <property type="entry name" value="SERINE_THREONINE-PROTEIN KINASE DOA"/>
    <property type="match status" value="1"/>
</dbReference>
<evidence type="ECO:0000256" key="7">
    <source>
        <dbReference type="ARBA" id="ARBA00022527"/>
    </source>
</evidence>
<comment type="catalytic activity">
    <reaction evidence="16">
        <text>L-seryl-[protein] + ATP = O-phospho-L-seryl-[protein] + ADP + H(+)</text>
        <dbReference type="Rhea" id="RHEA:17989"/>
        <dbReference type="Rhea" id="RHEA-COMP:9863"/>
        <dbReference type="Rhea" id="RHEA-COMP:11604"/>
        <dbReference type="ChEBI" id="CHEBI:15378"/>
        <dbReference type="ChEBI" id="CHEBI:29999"/>
        <dbReference type="ChEBI" id="CHEBI:30616"/>
        <dbReference type="ChEBI" id="CHEBI:83421"/>
        <dbReference type="ChEBI" id="CHEBI:456216"/>
        <dbReference type="EC" id="2.7.11.1"/>
    </reaction>
</comment>
<dbReference type="Pfam" id="PF00069">
    <property type="entry name" value="Pkinase"/>
    <property type="match status" value="1"/>
</dbReference>
<dbReference type="STRING" id="1450535.A0A317UUL0"/>
<dbReference type="PROSITE" id="PS50011">
    <property type="entry name" value="PROTEIN_KINASE_DOM"/>
    <property type="match status" value="1"/>
</dbReference>
<dbReference type="EC" id="2.7.11.1" evidence="4"/>
<evidence type="ECO:0000256" key="6">
    <source>
        <dbReference type="ARBA" id="ARBA00019973"/>
    </source>
</evidence>
<dbReference type="GO" id="GO:0005634">
    <property type="term" value="C:nucleus"/>
    <property type="evidence" value="ECO:0007669"/>
    <property type="project" value="TreeGrafter"/>
</dbReference>
<dbReference type="GO" id="GO:0000781">
    <property type="term" value="C:chromosome, telomeric region"/>
    <property type="evidence" value="ECO:0007669"/>
    <property type="project" value="UniProtKB-SubCell"/>
</dbReference>
<dbReference type="InterPro" id="IPR011009">
    <property type="entry name" value="Kinase-like_dom_sf"/>
</dbReference>
<dbReference type="GO" id="GO:0005524">
    <property type="term" value="F:ATP binding"/>
    <property type="evidence" value="ECO:0007669"/>
    <property type="project" value="UniProtKB-KW"/>
</dbReference>
<dbReference type="InterPro" id="IPR008266">
    <property type="entry name" value="Tyr_kinase_AS"/>
</dbReference>
<comment type="caution">
    <text evidence="18">The sequence shown here is derived from an EMBL/GenBank/DDBJ whole genome shotgun (WGS) entry which is preliminary data.</text>
</comment>
<evidence type="ECO:0000256" key="5">
    <source>
        <dbReference type="ARBA" id="ARBA00013948"/>
    </source>
</evidence>
<keyword evidence="7" id="KW-0723">Serine/threonine-protein kinase</keyword>
<evidence type="ECO:0000256" key="11">
    <source>
        <dbReference type="ARBA" id="ARBA00022840"/>
    </source>
</evidence>
<evidence type="ECO:0000256" key="12">
    <source>
        <dbReference type="ARBA" id="ARBA00022895"/>
    </source>
</evidence>
<organism evidence="18 19">
    <name type="scientific">Aspergillus sclerotioniger CBS 115572</name>
    <dbReference type="NCBI Taxonomy" id="1450535"/>
    <lineage>
        <taxon>Eukaryota</taxon>
        <taxon>Fungi</taxon>
        <taxon>Dikarya</taxon>
        <taxon>Ascomycota</taxon>
        <taxon>Pezizomycotina</taxon>
        <taxon>Eurotiomycetes</taxon>
        <taxon>Eurotiomycetidae</taxon>
        <taxon>Eurotiales</taxon>
        <taxon>Aspergillaceae</taxon>
        <taxon>Aspergillus</taxon>
        <taxon>Aspergillus subgen. Circumdati</taxon>
    </lineage>
</organism>
<keyword evidence="12" id="KW-0779">Telomere</keyword>
<dbReference type="PROSITE" id="PS00109">
    <property type="entry name" value="PROTEIN_KINASE_TYR"/>
    <property type="match status" value="1"/>
</dbReference>
<keyword evidence="9" id="KW-0547">Nucleotide-binding</keyword>
<proteinExistence type="predicted"/>
<dbReference type="Gene3D" id="1.10.510.10">
    <property type="entry name" value="Transferase(Phosphotransferase) domain 1"/>
    <property type="match status" value="1"/>
</dbReference>
<evidence type="ECO:0000259" key="17">
    <source>
        <dbReference type="PROSITE" id="PS50011"/>
    </source>
</evidence>
<dbReference type="GeneID" id="37118869"/>
<dbReference type="EMBL" id="MSFK01000056">
    <property type="protein sequence ID" value="PWY65684.1"/>
    <property type="molecule type" value="Genomic_DNA"/>
</dbReference>
<comment type="catalytic activity">
    <reaction evidence="15">
        <text>L-threonyl-[protein] + ATP = O-phospho-L-threonyl-[protein] + ADP + H(+)</text>
        <dbReference type="Rhea" id="RHEA:46608"/>
        <dbReference type="Rhea" id="RHEA-COMP:11060"/>
        <dbReference type="Rhea" id="RHEA-COMP:11605"/>
        <dbReference type="ChEBI" id="CHEBI:15378"/>
        <dbReference type="ChEBI" id="CHEBI:30013"/>
        <dbReference type="ChEBI" id="CHEBI:30616"/>
        <dbReference type="ChEBI" id="CHEBI:61977"/>
        <dbReference type="ChEBI" id="CHEBI:456216"/>
        <dbReference type="EC" id="2.7.11.1"/>
    </reaction>
</comment>
<keyword evidence="10 18" id="KW-0418">Kinase</keyword>
<accession>A0A317UUL0</accession>
<evidence type="ECO:0000256" key="14">
    <source>
        <dbReference type="ARBA" id="ARBA00033194"/>
    </source>
</evidence>
<keyword evidence="11" id="KW-0067">ATP-binding</keyword>
<dbReference type="GO" id="GO:0004674">
    <property type="term" value="F:protein serine/threonine kinase activity"/>
    <property type="evidence" value="ECO:0007669"/>
    <property type="project" value="UniProtKB-KW"/>
</dbReference>
<evidence type="ECO:0000256" key="13">
    <source>
        <dbReference type="ARBA" id="ARBA00030980"/>
    </source>
</evidence>
<protein>
    <recommendedName>
        <fullName evidence="6">EKC/KEOPS complex subunit BUD32</fullName>
        <ecNumber evidence="4">2.7.11.1</ecNumber>
    </recommendedName>
    <alternativeName>
        <fullName evidence="13 14">Atypical Serine/threonine protein kinase BUD32</fullName>
    </alternativeName>
    <alternativeName>
        <fullName evidence="5">EKC/KEOPS complex subunit bud32</fullName>
    </alternativeName>
</protein>
<dbReference type="InterPro" id="IPR000719">
    <property type="entry name" value="Prot_kinase_dom"/>
</dbReference>
<evidence type="ECO:0000256" key="16">
    <source>
        <dbReference type="ARBA" id="ARBA00048679"/>
    </source>
</evidence>
<comment type="function">
    <text evidence="1">Component of the EKC/KEOPS complex that is required for the formation of a threonylcarbamoyl group on adenosine at position 37 (t(6)A37) in tRNAs that read codons beginning with adenine. The complex is probably involved in the transfer of the threonylcarbamoyl moiety of threonylcarbamoyl-AMP (TC-AMP) to the N6 group of A37. BUD32 has ATPase activity in the context of the EKC/KEOPS complex and likely plays a supporting role to the catalytic subunit KAE1. The EKC/KEOPS complex also promotes both telomere uncapping and telomere elongation. The complex is required for efficient recruitment of transcriptional coactivators.</text>
</comment>
<evidence type="ECO:0000256" key="3">
    <source>
        <dbReference type="ARBA" id="ARBA00011534"/>
    </source>
</evidence>
<evidence type="ECO:0000313" key="19">
    <source>
        <dbReference type="Proteomes" id="UP000246702"/>
    </source>
</evidence>
<dbReference type="Proteomes" id="UP000246702">
    <property type="component" value="Unassembled WGS sequence"/>
</dbReference>
<feature type="domain" description="Protein kinase" evidence="17">
    <location>
        <begin position="67"/>
        <end position="413"/>
    </location>
</feature>
<keyword evidence="19" id="KW-1185">Reference proteome</keyword>
<dbReference type="InterPro" id="IPR051175">
    <property type="entry name" value="CLK_kinases"/>
</dbReference>
<comment type="subcellular location">
    <subcellularLocation>
        <location evidence="2">Chromosome</location>
        <location evidence="2">Telomere</location>
    </subcellularLocation>
</comment>
<name>A0A317UUL0_9EURO</name>
<dbReference type="PANTHER" id="PTHR45646">
    <property type="entry name" value="SERINE/THREONINE-PROTEIN KINASE DOA-RELATED"/>
    <property type="match status" value="1"/>
</dbReference>
<comment type="subunit">
    <text evidence="3">Component of the EKC/KEOPS complex composed of at least BUD32, CGI121, GON7, KAE1 and PCC1; the whole complex dimerizes.</text>
</comment>
<keyword evidence="8" id="KW-0808">Transferase</keyword>
<dbReference type="GO" id="GO:0043484">
    <property type="term" value="P:regulation of RNA splicing"/>
    <property type="evidence" value="ECO:0007669"/>
    <property type="project" value="TreeGrafter"/>
</dbReference>
<keyword evidence="12" id="KW-0158">Chromosome</keyword>
<dbReference type="RefSeq" id="XP_025461511.1">
    <property type="nucleotide sequence ID" value="XM_025616726.1"/>
</dbReference>
<reference evidence="18 19" key="1">
    <citation type="submission" date="2016-12" db="EMBL/GenBank/DDBJ databases">
        <title>The genomes of Aspergillus section Nigri reveals drivers in fungal speciation.</title>
        <authorList>
            <consortium name="DOE Joint Genome Institute"/>
            <person name="Vesth T.C."/>
            <person name="Nybo J."/>
            <person name="Theobald S."/>
            <person name="Brandl J."/>
            <person name="Frisvad J.C."/>
            <person name="Nielsen K.F."/>
            <person name="Lyhne E.K."/>
            <person name="Kogle M.E."/>
            <person name="Kuo A."/>
            <person name="Riley R."/>
            <person name="Clum A."/>
            <person name="Nolan M."/>
            <person name="Lipzen A."/>
            <person name="Salamov A."/>
            <person name="Henrissat B."/>
            <person name="Wiebenga A."/>
            <person name="De Vries R.P."/>
            <person name="Grigoriev I.V."/>
            <person name="Mortensen U.H."/>
            <person name="Andersen M.R."/>
            <person name="Baker S.E."/>
        </authorList>
    </citation>
    <scope>NUCLEOTIDE SEQUENCE [LARGE SCALE GENOMIC DNA]</scope>
    <source>
        <strain evidence="18 19">CBS 115572</strain>
    </source>
</reference>
<dbReference type="OrthoDB" id="5979581at2759"/>
<evidence type="ECO:0000256" key="8">
    <source>
        <dbReference type="ARBA" id="ARBA00022679"/>
    </source>
</evidence>
<dbReference type="AlphaFoldDB" id="A0A317UUL0"/>
<evidence type="ECO:0000256" key="10">
    <source>
        <dbReference type="ARBA" id="ARBA00022777"/>
    </source>
</evidence>
<evidence type="ECO:0000256" key="2">
    <source>
        <dbReference type="ARBA" id="ARBA00004574"/>
    </source>
</evidence>
<gene>
    <name evidence="18" type="ORF">BO94DRAFT_614205</name>
</gene>
<evidence type="ECO:0000256" key="1">
    <source>
        <dbReference type="ARBA" id="ARBA00003747"/>
    </source>
</evidence>
<dbReference type="SMART" id="SM00220">
    <property type="entry name" value="S_TKc"/>
    <property type="match status" value="1"/>
</dbReference>
<evidence type="ECO:0000256" key="9">
    <source>
        <dbReference type="ARBA" id="ARBA00022741"/>
    </source>
</evidence>
<sequence>MRFTPPFLHLPVRVQSRRVTIFRSFSRYNHKIANNRAAKPLEEQTLPFYHQKHYYPARTGEKLNDRYRIISKLGYGAYSTVWLGWDDRLKRYASLKICVRDDTERSPVLNEVAMLQRLGTCAQEAENPGLEFTRLAQDIFEIHTSTGTHHCIVTKPQGASIRVLQEVFPNAKLPKLLVKSLIHRLFVSVNWLHATCGLIHTDISPQNILMQLEDDSSLKDLEEQESQNPSTPIISQGIPIYHSRPLTLELSGIPILTDFGQMRPSEPANCDWWMSDLYRAPEVLLQLPWSFPVDIWSIGVMTLELLEGRNLFDPIDPTNDQYVLPLALAQYIGYLGPPPVEIIRQSPLFSMFFDDQGNWISDPPIPQTSLEDFVTTIPPGKEKEAFLRFIRKILTWGPEVRATSVEIIPDEWLMKPWEEEF</sequence>
<evidence type="ECO:0000313" key="18">
    <source>
        <dbReference type="EMBL" id="PWY65684.1"/>
    </source>
</evidence>
<evidence type="ECO:0000256" key="15">
    <source>
        <dbReference type="ARBA" id="ARBA00047899"/>
    </source>
</evidence>
<dbReference type="SUPFAM" id="SSF56112">
    <property type="entry name" value="Protein kinase-like (PK-like)"/>
    <property type="match status" value="1"/>
</dbReference>